<evidence type="ECO:0000313" key="8">
    <source>
        <dbReference type="EMBL" id="VXD21654.1"/>
    </source>
</evidence>
<gene>
    <name evidence="8" type="ORF">PL8927_720129</name>
</gene>
<feature type="transmembrane region" description="Helical" evidence="7">
    <location>
        <begin position="114"/>
        <end position="134"/>
    </location>
</feature>
<comment type="similarity">
    <text evidence="2">Belongs to the polysaccharide synthase family.</text>
</comment>
<organism evidence="8 9">
    <name type="scientific">Planktothrix serta PCC 8927</name>
    <dbReference type="NCBI Taxonomy" id="671068"/>
    <lineage>
        <taxon>Bacteria</taxon>
        <taxon>Bacillati</taxon>
        <taxon>Cyanobacteriota</taxon>
        <taxon>Cyanophyceae</taxon>
        <taxon>Oscillatoriophycideae</taxon>
        <taxon>Oscillatoriales</taxon>
        <taxon>Microcoleaceae</taxon>
        <taxon>Planktothrix</taxon>
    </lineage>
</organism>
<evidence type="ECO:0000256" key="1">
    <source>
        <dbReference type="ARBA" id="ARBA00004651"/>
    </source>
</evidence>
<evidence type="ECO:0000256" key="6">
    <source>
        <dbReference type="ARBA" id="ARBA00023136"/>
    </source>
</evidence>
<evidence type="ECO:0000256" key="4">
    <source>
        <dbReference type="ARBA" id="ARBA00022692"/>
    </source>
</evidence>
<feature type="transmembrane region" description="Helical" evidence="7">
    <location>
        <begin position="379"/>
        <end position="404"/>
    </location>
</feature>
<proteinExistence type="inferred from homology"/>
<dbReference type="PANTHER" id="PTHR30250:SF10">
    <property type="entry name" value="LIPOPOLYSACCHARIDE BIOSYNTHESIS PROTEIN WZXC"/>
    <property type="match status" value="1"/>
</dbReference>
<feature type="transmembrane region" description="Helical" evidence="7">
    <location>
        <begin position="416"/>
        <end position="436"/>
    </location>
</feature>
<sequence length="446" mass="49648">MSSLSKQAIKGTIWTLFGYGGSQILRFGGNLILTRLLVPELFGLMALVNTFITGLNLFSDIGIRPSIIRSERGDDPLFLNTAWTIQVFRGFGLWIVCLLITAPIASFYNDPKLLWITPIVGFRTIISGFESTSLATLNRNLNLKKLTIYDFIVQGLSLGVMIIWAWISPTIWALIAGVLISSLFGLIRSHRLNTGMRNRLAWDQSALKELISFGRWIFVSTVMTFFASQSDRLMLGKLLTLEMLGVYTVAFTLADLPKALMQAVMSKVVFPVISKQLDLPRSQLRENILDKRKLLLLLISLPLALLVCFGDQLILSLYDQRYEQAAWMLPILTLGMWPFILSISIDKALFAIGKPLYIALGNVFKLLYMVILLPLSFSIIGILGAILVVAFNDIAFYIVVNYGLWREGLSGLKQDLWATIILLGIIVTLGGIRYSLGGGLSIDSIL</sequence>
<feature type="transmembrane region" description="Helical" evidence="7">
    <location>
        <begin position="171"/>
        <end position="189"/>
    </location>
</feature>
<dbReference type="EMBL" id="CZCU02000149">
    <property type="protein sequence ID" value="VXD21654.1"/>
    <property type="molecule type" value="Genomic_DNA"/>
</dbReference>
<dbReference type="Pfam" id="PF13440">
    <property type="entry name" value="Polysacc_synt_3"/>
    <property type="match status" value="1"/>
</dbReference>
<dbReference type="RefSeq" id="WP_083624015.1">
    <property type="nucleotide sequence ID" value="NZ_LR734877.1"/>
</dbReference>
<feature type="transmembrane region" description="Helical" evidence="7">
    <location>
        <begin position="41"/>
        <end position="63"/>
    </location>
</feature>
<evidence type="ECO:0000256" key="2">
    <source>
        <dbReference type="ARBA" id="ARBA00007430"/>
    </source>
</evidence>
<feature type="transmembrane region" description="Helical" evidence="7">
    <location>
        <begin position="210"/>
        <end position="228"/>
    </location>
</feature>
<comment type="subcellular location">
    <subcellularLocation>
        <location evidence="1">Cell membrane</location>
        <topology evidence="1">Multi-pass membrane protein</topology>
    </subcellularLocation>
</comment>
<feature type="transmembrane region" description="Helical" evidence="7">
    <location>
        <begin position="234"/>
        <end position="256"/>
    </location>
</feature>
<feature type="transmembrane region" description="Helical" evidence="7">
    <location>
        <begin position="87"/>
        <end position="108"/>
    </location>
</feature>
<keyword evidence="4 7" id="KW-0812">Transmembrane</keyword>
<dbReference type="Proteomes" id="UP000184550">
    <property type="component" value="Unassembled WGS sequence"/>
</dbReference>
<feature type="transmembrane region" description="Helical" evidence="7">
    <location>
        <begin position="324"/>
        <end position="343"/>
    </location>
</feature>
<evidence type="ECO:0000256" key="3">
    <source>
        <dbReference type="ARBA" id="ARBA00022475"/>
    </source>
</evidence>
<evidence type="ECO:0000256" key="7">
    <source>
        <dbReference type="SAM" id="Phobius"/>
    </source>
</evidence>
<name>A0A7Z9E1T0_9CYAN</name>
<keyword evidence="3" id="KW-1003">Cell membrane</keyword>
<protein>
    <recommendedName>
        <fullName evidence="10">Polysaccharide biosynthesis protein</fullName>
    </recommendedName>
</protein>
<evidence type="ECO:0000313" key="9">
    <source>
        <dbReference type="Proteomes" id="UP000184550"/>
    </source>
</evidence>
<comment type="caution">
    <text evidence="8">The sequence shown here is derived from an EMBL/GenBank/DDBJ whole genome shotgun (WGS) entry which is preliminary data.</text>
</comment>
<dbReference type="PANTHER" id="PTHR30250">
    <property type="entry name" value="PST FAMILY PREDICTED COLANIC ACID TRANSPORTER"/>
    <property type="match status" value="1"/>
</dbReference>
<dbReference type="GO" id="GO:0005886">
    <property type="term" value="C:plasma membrane"/>
    <property type="evidence" value="ECO:0007669"/>
    <property type="project" value="UniProtKB-SubCell"/>
</dbReference>
<reference evidence="8" key="1">
    <citation type="submission" date="2019-10" db="EMBL/GenBank/DDBJ databases">
        <authorList>
            <consortium name="Genoscope - CEA"/>
            <person name="William W."/>
        </authorList>
    </citation>
    <scope>NUCLEOTIDE SEQUENCE [LARGE SCALE GENOMIC DNA]</scope>
    <source>
        <strain evidence="8">BBR_PRJEB10992</strain>
    </source>
</reference>
<keyword evidence="9" id="KW-1185">Reference proteome</keyword>
<feature type="transmembrane region" description="Helical" evidence="7">
    <location>
        <begin position="146"/>
        <end position="165"/>
    </location>
</feature>
<keyword evidence="5 7" id="KW-1133">Transmembrane helix</keyword>
<dbReference type="AlphaFoldDB" id="A0A7Z9E1T0"/>
<dbReference type="OrthoDB" id="9770347at2"/>
<evidence type="ECO:0008006" key="10">
    <source>
        <dbReference type="Google" id="ProtNLM"/>
    </source>
</evidence>
<dbReference type="InterPro" id="IPR050833">
    <property type="entry name" value="Poly_Biosynth_Transport"/>
</dbReference>
<evidence type="ECO:0000256" key="5">
    <source>
        <dbReference type="ARBA" id="ARBA00022989"/>
    </source>
</evidence>
<feature type="transmembrane region" description="Helical" evidence="7">
    <location>
        <begin position="294"/>
        <end position="318"/>
    </location>
</feature>
<accession>A0A7Z9E1T0</accession>
<keyword evidence="6 7" id="KW-0472">Membrane</keyword>